<dbReference type="EMBL" id="SLXK01000006">
    <property type="protein sequence ID" value="TCP30212.1"/>
    <property type="molecule type" value="Genomic_DNA"/>
</dbReference>
<gene>
    <name evidence="2" type="ORF">EV207_10635</name>
</gene>
<sequence length="212" mass="23797">MNKTKLQFITLLAKVGLEDKAEKSLVAEMKKLIPTLPEMEANTAKLRASKKQYQELSNQMTEEKKQLEKDIVGLRQSINRLNIASNVVVQVLQINKQIEGKQERIKALDSTQMALSMRGKAEQMDILADCFNTYRMKVAVECGQVVETAKPMVNALNKEAIKKAISTIDAEISGQVRLYNSTAQSLGVSKIKHNNVHLYIPNDSPFMYSRIG</sequence>
<dbReference type="AlphaFoldDB" id="A0A4R2P5W9"/>
<keyword evidence="1" id="KW-0175">Coiled coil</keyword>
<dbReference type="RefSeq" id="WP_132744751.1">
    <property type="nucleotide sequence ID" value="NZ_SLXK01000006.1"/>
</dbReference>
<reference evidence="2 3" key="1">
    <citation type="submission" date="2019-03" db="EMBL/GenBank/DDBJ databases">
        <title>Genomic Encyclopedia of Type Strains, Phase IV (KMG-IV): sequencing the most valuable type-strain genomes for metagenomic binning, comparative biology and taxonomic classification.</title>
        <authorList>
            <person name="Goeker M."/>
        </authorList>
    </citation>
    <scope>NUCLEOTIDE SEQUENCE [LARGE SCALE GENOMIC DNA]</scope>
    <source>
        <strain evidence="2 3">DSM 19377</strain>
    </source>
</reference>
<organism evidence="2 3">
    <name type="scientific">Scopulibacillus darangshiensis</name>
    <dbReference type="NCBI Taxonomy" id="442528"/>
    <lineage>
        <taxon>Bacteria</taxon>
        <taxon>Bacillati</taxon>
        <taxon>Bacillota</taxon>
        <taxon>Bacilli</taxon>
        <taxon>Bacillales</taxon>
        <taxon>Sporolactobacillaceae</taxon>
        <taxon>Scopulibacillus</taxon>
    </lineage>
</organism>
<keyword evidence="3" id="KW-1185">Reference proteome</keyword>
<evidence type="ECO:0000313" key="2">
    <source>
        <dbReference type="EMBL" id="TCP30212.1"/>
    </source>
</evidence>
<name>A0A4R2P5W9_9BACL</name>
<protein>
    <submittedName>
        <fullName evidence="2">Uncharacterized protein</fullName>
    </submittedName>
</protein>
<accession>A0A4R2P5W9</accession>
<dbReference type="Proteomes" id="UP000295416">
    <property type="component" value="Unassembled WGS sequence"/>
</dbReference>
<feature type="coiled-coil region" evidence="1">
    <location>
        <begin position="39"/>
        <end position="84"/>
    </location>
</feature>
<evidence type="ECO:0000313" key="3">
    <source>
        <dbReference type="Proteomes" id="UP000295416"/>
    </source>
</evidence>
<evidence type="ECO:0000256" key="1">
    <source>
        <dbReference type="SAM" id="Coils"/>
    </source>
</evidence>
<comment type="caution">
    <text evidence="2">The sequence shown here is derived from an EMBL/GenBank/DDBJ whole genome shotgun (WGS) entry which is preliminary data.</text>
</comment>
<proteinExistence type="predicted"/>
<dbReference type="OrthoDB" id="9950412at2"/>